<comment type="caution">
    <text evidence="2">The sequence shown here is derived from an EMBL/GenBank/DDBJ whole genome shotgun (WGS) entry which is preliminary data.</text>
</comment>
<accession>A0ABR8QQ86</accession>
<dbReference type="EMBL" id="JACSQT010000005">
    <property type="protein sequence ID" value="MBD7937711.1"/>
    <property type="molecule type" value="Genomic_DNA"/>
</dbReference>
<proteinExistence type="predicted"/>
<protein>
    <submittedName>
        <fullName evidence="2">Uncharacterized protein</fullName>
    </submittedName>
</protein>
<dbReference type="Proteomes" id="UP000657931">
    <property type="component" value="Unassembled WGS sequence"/>
</dbReference>
<evidence type="ECO:0000313" key="3">
    <source>
        <dbReference type="Proteomes" id="UP000657931"/>
    </source>
</evidence>
<organism evidence="2 3">
    <name type="scientific">Cytobacillus stercorigallinarum</name>
    <dbReference type="NCBI Taxonomy" id="2762240"/>
    <lineage>
        <taxon>Bacteria</taxon>
        <taxon>Bacillati</taxon>
        <taxon>Bacillota</taxon>
        <taxon>Bacilli</taxon>
        <taxon>Bacillales</taxon>
        <taxon>Bacillaceae</taxon>
        <taxon>Cytobacillus</taxon>
    </lineage>
</organism>
<keyword evidence="3" id="KW-1185">Reference proteome</keyword>
<gene>
    <name evidence="2" type="ORF">H9655_11835</name>
</gene>
<feature type="compositionally biased region" description="Low complexity" evidence="1">
    <location>
        <begin position="292"/>
        <end position="310"/>
    </location>
</feature>
<evidence type="ECO:0000313" key="2">
    <source>
        <dbReference type="EMBL" id="MBD7937711.1"/>
    </source>
</evidence>
<sequence length="318" mass="36491">MLYLFIILFIIIIVVFAKFLKPAAKPLKALPIPNNIGLVQPLAQPLVHQVESSFTESDKRQLKNRVLKEHPKWKDHEFDWLFMELKRYFFLCSLLKSVPMYSSKVDELWHEMILFTQKYADFCKQLFGQYLHHTPHTGGGNPSPHNERAFFDLLYLSYFQPSENSVKIWGSFMRKPLHPQILADFTALSEKELLMTYFRTHSKWKNIQLEMIQSIKKNIKSATELHEKNKAQNENLKPKPEFSHQSILFICIYFSMFEYDNFEEAVSIYLPDVLAKNSFTFSSCSGFACASDVSSKSDDSSSSSGDSGASCGSGCGSS</sequence>
<dbReference type="RefSeq" id="WP_191814183.1">
    <property type="nucleotide sequence ID" value="NZ_JACSQT010000005.1"/>
</dbReference>
<reference evidence="2 3" key="1">
    <citation type="submission" date="2020-08" db="EMBL/GenBank/DDBJ databases">
        <title>A Genomic Blueprint of the Chicken Gut Microbiome.</title>
        <authorList>
            <person name="Gilroy R."/>
            <person name="Ravi A."/>
            <person name="Getino M."/>
            <person name="Pursley I."/>
            <person name="Horton D.L."/>
            <person name="Alikhan N.-F."/>
            <person name="Baker D."/>
            <person name="Gharbi K."/>
            <person name="Hall N."/>
            <person name="Watson M."/>
            <person name="Adriaenssens E.M."/>
            <person name="Foster-Nyarko E."/>
            <person name="Jarju S."/>
            <person name="Secka A."/>
            <person name="Antonio M."/>
            <person name="Oren A."/>
            <person name="Chaudhuri R."/>
            <person name="La Ragione R.M."/>
            <person name="Hildebrand F."/>
            <person name="Pallen M.J."/>
        </authorList>
    </citation>
    <scope>NUCLEOTIDE SEQUENCE [LARGE SCALE GENOMIC DNA]</scope>
    <source>
        <strain evidence="2 3">Sa5YUA1</strain>
    </source>
</reference>
<name>A0ABR8QQ86_9BACI</name>
<feature type="region of interest" description="Disordered" evidence="1">
    <location>
        <begin position="292"/>
        <end position="318"/>
    </location>
</feature>
<evidence type="ECO:0000256" key="1">
    <source>
        <dbReference type="SAM" id="MobiDB-lite"/>
    </source>
</evidence>